<reference evidence="4 5" key="1">
    <citation type="submission" date="2021-01" db="EMBL/GenBank/DDBJ databases">
        <title>Actinoplanes sp. nov. LDG1-01 isolated from lichen.</title>
        <authorList>
            <person name="Saeng-In P."/>
            <person name="Phongsopitanun W."/>
            <person name="Kanchanasin P."/>
            <person name="Yuki M."/>
            <person name="Kudo T."/>
            <person name="Ohkuma M."/>
            <person name="Tanasupawat S."/>
        </authorList>
    </citation>
    <scope>NUCLEOTIDE SEQUENCE [LARGE SCALE GENOMIC DNA]</scope>
    <source>
        <strain evidence="4 5">LDG1-01</strain>
    </source>
</reference>
<evidence type="ECO:0000256" key="2">
    <source>
        <dbReference type="SAM" id="Phobius"/>
    </source>
</evidence>
<accession>A0ABS1VZP4</accession>
<feature type="region of interest" description="Disordered" evidence="1">
    <location>
        <begin position="245"/>
        <end position="264"/>
    </location>
</feature>
<evidence type="ECO:0000313" key="5">
    <source>
        <dbReference type="Proteomes" id="UP000598996"/>
    </source>
</evidence>
<proteinExistence type="predicted"/>
<keyword evidence="4" id="KW-0645">Protease</keyword>
<feature type="transmembrane region" description="Helical" evidence="2">
    <location>
        <begin position="135"/>
        <end position="156"/>
    </location>
</feature>
<evidence type="ECO:0000313" key="4">
    <source>
        <dbReference type="EMBL" id="MBL7259956.1"/>
    </source>
</evidence>
<dbReference type="PANTHER" id="PTHR35797:SF1">
    <property type="entry name" value="PROTEASE"/>
    <property type="match status" value="1"/>
</dbReference>
<evidence type="ECO:0000256" key="1">
    <source>
        <dbReference type="SAM" id="MobiDB-lite"/>
    </source>
</evidence>
<dbReference type="Pfam" id="PF02517">
    <property type="entry name" value="Rce1-like"/>
    <property type="match status" value="1"/>
</dbReference>
<dbReference type="PANTHER" id="PTHR35797">
    <property type="entry name" value="PROTEASE-RELATED"/>
    <property type="match status" value="1"/>
</dbReference>
<dbReference type="RefSeq" id="WP_202996642.1">
    <property type="nucleotide sequence ID" value="NZ_JAENHO010000012.1"/>
</dbReference>
<dbReference type="InterPro" id="IPR042150">
    <property type="entry name" value="MmRce1-like"/>
</dbReference>
<dbReference type="InterPro" id="IPR003675">
    <property type="entry name" value="Rce1/LyrA-like_dom"/>
</dbReference>
<feature type="transmembrane region" description="Helical" evidence="2">
    <location>
        <begin position="37"/>
        <end position="56"/>
    </location>
</feature>
<keyword evidence="4" id="KW-0378">Hydrolase</keyword>
<keyword evidence="2" id="KW-0472">Membrane</keyword>
<feature type="transmembrane region" description="Helical" evidence="2">
    <location>
        <begin position="162"/>
        <end position="182"/>
    </location>
</feature>
<keyword evidence="5" id="KW-1185">Reference proteome</keyword>
<sequence>MTTLAVAIRRHPLVSFFVLAFVIGWAPWPFGGGMFPVSPLLAALIVAAVTGTLGDLGRRMIRWRVPWWCYLAAIGLPLLVILSTAAIMGGGSWRFAWADLAILFALRWVNPLDGPLGEEPGWRGFALPRLDTRHAPLVSAAVLGAVVAVWHLPLLFTEMGNRVGPIGIVTTFVITFVYCWLFRRSGGSVLLTMLFHVTQGTIVPGTFGYAGDDVDRLLTLGCVTWTVIALALIVLDRGAWRVRPPEAPAGRPPREALTTPIVQP</sequence>
<organism evidence="4 5">
    <name type="scientific">Paractinoplanes lichenicola</name>
    <dbReference type="NCBI Taxonomy" id="2802976"/>
    <lineage>
        <taxon>Bacteria</taxon>
        <taxon>Bacillati</taxon>
        <taxon>Actinomycetota</taxon>
        <taxon>Actinomycetes</taxon>
        <taxon>Micromonosporales</taxon>
        <taxon>Micromonosporaceae</taxon>
        <taxon>Paractinoplanes</taxon>
    </lineage>
</organism>
<feature type="transmembrane region" description="Helical" evidence="2">
    <location>
        <begin position="217"/>
        <end position="235"/>
    </location>
</feature>
<comment type="caution">
    <text evidence="4">The sequence shown here is derived from an EMBL/GenBank/DDBJ whole genome shotgun (WGS) entry which is preliminary data.</text>
</comment>
<feature type="transmembrane region" description="Helical" evidence="2">
    <location>
        <begin position="12"/>
        <end position="31"/>
    </location>
</feature>
<protein>
    <submittedName>
        <fullName evidence="4">CPBP family intramembrane metalloprotease</fullName>
    </submittedName>
</protein>
<gene>
    <name evidence="4" type="ORF">JKJ07_37105</name>
</gene>
<keyword evidence="4" id="KW-0482">Metalloprotease</keyword>
<dbReference type="EMBL" id="JAENHO010000012">
    <property type="protein sequence ID" value="MBL7259956.1"/>
    <property type="molecule type" value="Genomic_DNA"/>
</dbReference>
<keyword evidence="2" id="KW-1133">Transmembrane helix</keyword>
<name>A0ABS1VZP4_9ACTN</name>
<feature type="domain" description="CAAX prenyl protease 2/Lysostaphin resistance protein A-like" evidence="3">
    <location>
        <begin position="110"/>
        <end position="198"/>
    </location>
</feature>
<evidence type="ECO:0000259" key="3">
    <source>
        <dbReference type="Pfam" id="PF02517"/>
    </source>
</evidence>
<keyword evidence="2" id="KW-0812">Transmembrane</keyword>
<dbReference type="Proteomes" id="UP000598996">
    <property type="component" value="Unassembled WGS sequence"/>
</dbReference>
<feature type="transmembrane region" description="Helical" evidence="2">
    <location>
        <begin position="68"/>
        <end position="89"/>
    </location>
</feature>
<dbReference type="GO" id="GO:0008237">
    <property type="term" value="F:metallopeptidase activity"/>
    <property type="evidence" value="ECO:0007669"/>
    <property type="project" value="UniProtKB-KW"/>
</dbReference>